<dbReference type="InterPro" id="IPR000515">
    <property type="entry name" value="MetI-like"/>
</dbReference>
<evidence type="ECO:0000256" key="4">
    <source>
        <dbReference type="ARBA" id="ARBA00022475"/>
    </source>
</evidence>
<dbReference type="PANTHER" id="PTHR43848">
    <property type="entry name" value="PUTRESCINE TRANSPORT SYSTEM PERMEASE PROTEIN POTI"/>
    <property type="match status" value="1"/>
</dbReference>
<reference evidence="10" key="1">
    <citation type="journal article" date="2015" name="PeerJ">
        <title>First genomic representation of candidate bacterial phylum KSB3 points to enhanced environmental sensing as a trigger of wastewater bulking.</title>
        <authorList>
            <person name="Sekiguchi Y."/>
            <person name="Ohashi A."/>
            <person name="Parks D.H."/>
            <person name="Yamauchi T."/>
            <person name="Tyson G.W."/>
            <person name="Hugenholtz P."/>
        </authorList>
    </citation>
    <scope>NUCLEOTIDE SEQUENCE [LARGE SCALE GENOMIC DNA]</scope>
</reference>
<feature type="transmembrane region" description="Helical" evidence="8">
    <location>
        <begin position="18"/>
        <end position="39"/>
    </location>
</feature>
<dbReference type="CDD" id="cd06261">
    <property type="entry name" value="TM_PBP2"/>
    <property type="match status" value="1"/>
</dbReference>
<dbReference type="InterPro" id="IPR035906">
    <property type="entry name" value="MetI-like_sf"/>
</dbReference>
<dbReference type="AlphaFoldDB" id="A0A081C5H5"/>
<comment type="subcellular location">
    <subcellularLocation>
        <location evidence="1 8">Cell membrane</location>
        <topology evidence="1 8">Multi-pass membrane protein</topology>
    </subcellularLocation>
</comment>
<dbReference type="eggNOG" id="COG1177">
    <property type="taxonomic scope" value="Bacteria"/>
</dbReference>
<protein>
    <submittedName>
        <fullName evidence="10">Binding-protein-dependent transport systems inner membrane component</fullName>
    </submittedName>
</protein>
<keyword evidence="4" id="KW-1003">Cell membrane</keyword>
<evidence type="ECO:0000256" key="7">
    <source>
        <dbReference type="ARBA" id="ARBA00023136"/>
    </source>
</evidence>
<dbReference type="PROSITE" id="PS50928">
    <property type="entry name" value="ABC_TM1"/>
    <property type="match status" value="1"/>
</dbReference>
<feature type="transmembrane region" description="Helical" evidence="8">
    <location>
        <begin position="65"/>
        <end position="92"/>
    </location>
</feature>
<keyword evidence="6 8" id="KW-1133">Transmembrane helix</keyword>
<feature type="transmembrane region" description="Helical" evidence="8">
    <location>
        <begin position="104"/>
        <end position="128"/>
    </location>
</feature>
<evidence type="ECO:0000256" key="3">
    <source>
        <dbReference type="ARBA" id="ARBA00022448"/>
    </source>
</evidence>
<feature type="transmembrane region" description="Helical" evidence="8">
    <location>
        <begin position="182"/>
        <end position="202"/>
    </location>
</feature>
<dbReference type="Pfam" id="PF00528">
    <property type="entry name" value="BPD_transp_1"/>
    <property type="match status" value="1"/>
</dbReference>
<dbReference type="PANTHER" id="PTHR43848:SF2">
    <property type="entry name" value="PUTRESCINE TRANSPORT SYSTEM PERMEASE PROTEIN POTI"/>
    <property type="match status" value="1"/>
</dbReference>
<feature type="transmembrane region" description="Helical" evidence="8">
    <location>
        <begin position="135"/>
        <end position="156"/>
    </location>
</feature>
<organism evidence="10">
    <name type="scientific">Vecturithrix granuli</name>
    <dbReference type="NCBI Taxonomy" id="1499967"/>
    <lineage>
        <taxon>Bacteria</taxon>
        <taxon>Candidatus Moduliflexota</taxon>
        <taxon>Candidatus Vecturitrichia</taxon>
        <taxon>Candidatus Vecturitrichales</taxon>
        <taxon>Candidatus Vecturitrichaceae</taxon>
        <taxon>Candidatus Vecturithrix</taxon>
    </lineage>
</organism>
<feature type="transmembrane region" description="Helical" evidence="8">
    <location>
        <begin position="209"/>
        <end position="227"/>
    </location>
</feature>
<keyword evidence="3 8" id="KW-0813">Transport</keyword>
<comment type="similarity">
    <text evidence="2">Belongs to the binding-protein-dependent transport system permease family. CysTW subfamily.</text>
</comment>
<evidence type="ECO:0000256" key="6">
    <source>
        <dbReference type="ARBA" id="ARBA00022989"/>
    </source>
</evidence>
<evidence type="ECO:0000256" key="5">
    <source>
        <dbReference type="ARBA" id="ARBA00022692"/>
    </source>
</evidence>
<evidence type="ECO:0000313" key="11">
    <source>
        <dbReference type="Proteomes" id="UP000030661"/>
    </source>
</evidence>
<feature type="transmembrane region" description="Helical" evidence="8">
    <location>
        <begin position="239"/>
        <end position="261"/>
    </location>
</feature>
<dbReference type="GO" id="GO:0055085">
    <property type="term" value="P:transmembrane transport"/>
    <property type="evidence" value="ECO:0007669"/>
    <property type="project" value="InterPro"/>
</dbReference>
<feature type="domain" description="ABC transmembrane type-1" evidence="9">
    <location>
        <begin position="69"/>
        <end position="256"/>
    </location>
</feature>
<dbReference type="GO" id="GO:0005886">
    <property type="term" value="C:plasma membrane"/>
    <property type="evidence" value="ECO:0007669"/>
    <property type="project" value="UniProtKB-SubCell"/>
</dbReference>
<dbReference type="EMBL" id="DF820471">
    <property type="protein sequence ID" value="GAK59830.1"/>
    <property type="molecule type" value="Genomic_DNA"/>
</dbReference>
<dbReference type="InterPro" id="IPR051789">
    <property type="entry name" value="Bact_Polyamine_Transport"/>
</dbReference>
<sequence>MNKHGITGGYGKGTGLKIYGAFIFIFLYFPLLIVLIFSFSPTRTIFGMEGLTLKWYRELLQDQELLSAFLHSLLVGLCAVAVSTVIGTSGAFFITKVNFPGKTIFRAFVMLPFLLPGIIMGLTLLIFVRNLNIPLSIFTILLGHVSFTTPIVMFQVSSRLLRMGPNYQYAAYDLGANPLQTFWYVTLPMIRTAIIGGALLAFTVSFDEIVISYFLTGTWMTLPVYIYGMLRFGLSPKVYAVSTIILCMSLILISLMARYMGRSGETYHVRKKSK</sequence>
<keyword evidence="11" id="KW-1185">Reference proteome</keyword>
<evidence type="ECO:0000256" key="2">
    <source>
        <dbReference type="ARBA" id="ARBA00007069"/>
    </source>
</evidence>
<accession>A0A081C5H5</accession>
<keyword evidence="5 8" id="KW-0812">Transmembrane</keyword>
<evidence type="ECO:0000256" key="8">
    <source>
        <dbReference type="RuleBase" id="RU363032"/>
    </source>
</evidence>
<evidence type="ECO:0000256" key="1">
    <source>
        <dbReference type="ARBA" id="ARBA00004651"/>
    </source>
</evidence>
<keyword evidence="7 8" id="KW-0472">Membrane</keyword>
<gene>
    <name evidence="10" type="ORF">U27_06816</name>
</gene>
<dbReference type="STRING" id="1499967.U27_06816"/>
<name>A0A081C5H5_VECG1</name>
<dbReference type="Gene3D" id="1.10.3720.10">
    <property type="entry name" value="MetI-like"/>
    <property type="match status" value="1"/>
</dbReference>
<dbReference type="Proteomes" id="UP000030661">
    <property type="component" value="Unassembled WGS sequence"/>
</dbReference>
<proteinExistence type="inferred from homology"/>
<evidence type="ECO:0000313" key="10">
    <source>
        <dbReference type="EMBL" id="GAK59830.1"/>
    </source>
</evidence>
<dbReference type="HOGENOM" id="CLU_016047_3_0_0"/>
<evidence type="ECO:0000259" key="9">
    <source>
        <dbReference type="PROSITE" id="PS50928"/>
    </source>
</evidence>
<dbReference type="SUPFAM" id="SSF161098">
    <property type="entry name" value="MetI-like"/>
    <property type="match status" value="1"/>
</dbReference>